<sequence length="330" mass="37531">MVPRDEHDAELAQAHAAAAQFQAETTTLQARLKDAEETQKQARAQIADGEATIERLTKELESKQADYADMMRASVHYDNKKKLEIKKLHQQLSNAEDIHARNQAILEAKEAAAQDMRAKLDILGVTPDMDVKLLQQRQNKRKRYALSLANAYDAALDLEADIMQQDDSSSMPTRYLALRNANAASNGGDNKLIKQLNKDTFYAMGENLSQYVRIHGMSRRQLLRVIGRIIDDEPEDIPGCTIKNNIGIFGLICGNVKRVLGLPYATHASLGHVYQYCADYNHWVKRRELPERYRLIQQFDLARKLGINGSEIPRLPRFARSDIRQYFQIP</sequence>
<evidence type="ECO:0000256" key="1">
    <source>
        <dbReference type="SAM" id="Coils"/>
    </source>
</evidence>
<dbReference type="EMBL" id="MN739207">
    <property type="protein sequence ID" value="QHS93541.1"/>
    <property type="molecule type" value="Genomic_DNA"/>
</dbReference>
<feature type="coiled-coil region" evidence="1">
    <location>
        <begin position="4"/>
        <end position="73"/>
    </location>
</feature>
<dbReference type="AlphaFoldDB" id="A0A6C0BP40"/>
<name>A0A6C0BP40_9ZZZZ</name>
<organism evidence="2">
    <name type="scientific">viral metagenome</name>
    <dbReference type="NCBI Taxonomy" id="1070528"/>
    <lineage>
        <taxon>unclassified sequences</taxon>
        <taxon>metagenomes</taxon>
        <taxon>organismal metagenomes</taxon>
    </lineage>
</organism>
<reference evidence="2" key="1">
    <citation type="journal article" date="2020" name="Nature">
        <title>Giant virus diversity and host interactions through global metagenomics.</title>
        <authorList>
            <person name="Schulz F."/>
            <person name="Roux S."/>
            <person name="Paez-Espino D."/>
            <person name="Jungbluth S."/>
            <person name="Walsh D.A."/>
            <person name="Denef V.J."/>
            <person name="McMahon K.D."/>
            <person name="Konstantinidis K.T."/>
            <person name="Eloe-Fadrosh E.A."/>
            <person name="Kyrpides N.C."/>
            <person name="Woyke T."/>
        </authorList>
    </citation>
    <scope>NUCLEOTIDE SEQUENCE</scope>
    <source>
        <strain evidence="2">GVMAG-M-3300018080-19</strain>
    </source>
</reference>
<keyword evidence="1" id="KW-0175">Coiled coil</keyword>
<protein>
    <submittedName>
        <fullName evidence="2">Uncharacterized protein</fullName>
    </submittedName>
</protein>
<accession>A0A6C0BP40</accession>
<evidence type="ECO:0000313" key="2">
    <source>
        <dbReference type="EMBL" id="QHS93541.1"/>
    </source>
</evidence>
<proteinExistence type="predicted"/>